<dbReference type="InterPro" id="IPR053145">
    <property type="entry name" value="AB_hydrolase_Est10"/>
</dbReference>
<evidence type="ECO:0000259" key="4">
    <source>
        <dbReference type="Pfam" id="PF12697"/>
    </source>
</evidence>
<evidence type="ECO:0000313" key="7">
    <source>
        <dbReference type="Proteomes" id="UP000256977"/>
    </source>
</evidence>
<name>A0A3D9KDS0_9BACL</name>
<evidence type="ECO:0000259" key="3">
    <source>
        <dbReference type="Pfam" id="PF07833"/>
    </source>
</evidence>
<keyword evidence="7" id="KW-1185">Reference proteome</keyword>
<proteinExistence type="predicted"/>
<feature type="domain" description="DUF3887" evidence="5">
    <location>
        <begin position="157"/>
        <end position="246"/>
    </location>
</feature>
<dbReference type="Pfam" id="PF13026">
    <property type="entry name" value="DUF3887"/>
    <property type="match status" value="1"/>
</dbReference>
<dbReference type="Gene3D" id="3.10.450.590">
    <property type="match status" value="1"/>
</dbReference>
<dbReference type="SUPFAM" id="SSF55383">
    <property type="entry name" value="Copper amine oxidase, domain N"/>
    <property type="match status" value="1"/>
</dbReference>
<feature type="chain" id="PRO_5017773322" description="Serine aminopeptidase S33 family" evidence="2">
    <location>
        <begin position="28"/>
        <end position="556"/>
    </location>
</feature>
<dbReference type="Pfam" id="PF12697">
    <property type="entry name" value="Abhydrolase_6"/>
    <property type="match status" value="1"/>
</dbReference>
<dbReference type="Gene3D" id="3.40.50.1820">
    <property type="entry name" value="alpha/beta hydrolase"/>
    <property type="match status" value="1"/>
</dbReference>
<dbReference type="PROSITE" id="PS00708">
    <property type="entry name" value="PRO_ENDOPEP_SER"/>
    <property type="match status" value="1"/>
</dbReference>
<dbReference type="SUPFAM" id="SSF53474">
    <property type="entry name" value="alpha/beta-Hydrolases"/>
    <property type="match status" value="1"/>
</dbReference>
<keyword evidence="2" id="KW-0732">Signal</keyword>
<dbReference type="Proteomes" id="UP000256977">
    <property type="component" value="Unassembled WGS sequence"/>
</dbReference>
<evidence type="ECO:0000313" key="6">
    <source>
        <dbReference type="EMBL" id="RED83937.1"/>
    </source>
</evidence>
<dbReference type="Gene3D" id="3.30.457.10">
    <property type="entry name" value="Copper amine oxidase-like, N-terminal domain"/>
    <property type="match status" value="1"/>
</dbReference>
<sequence length="556" mass="58904">MKKIRKTALIATASAMLLSAIPLSSSAASATAFKLNIDGQALLFPDAQPYRSGNDVMVPLRPTAQALGLKVEYVPASKEAAITGSAVTATVKSGSNEAHIGGQASIAFGANAVVKSNRMFVPLSFFERTLGLQTVIHEDSATASILTAKASENAVRTIVEKLIAGEYEQLSGTYFDNALQKAVPPEALKAGWEQTVAPVGKYSGIEAIQVNAAAADQPQFIALLTFAKAKVALTLTLNADNQVTGLWMKLVAEQAPVPAGLVEEEVTVGEGTKYPLPGTLTLPKNSSGKLPAVVLVHGSGSTDRDETVGLAKPFRDLAWGLAEQGIAVLRYDKRTFAHGQSFTPDMLLSFTVKDETVDDAIAAAKLLKADPRIDASKVFVVGHSLGGMLAPRIDADGGDFAGLAILAGSPRTLWEIIADQNAAVIATMKDGDPAKAANTELVAAEVKKAQALAGLTDDEAKKQTLFGIPAYYFKEMDSRGADGIAAKLTKPVLVLQGEADVQVYADKDYIQWQETLKNNSKASFKLYPGLNHFFAKDKDGHVDAQVIRDIADWIIK</sequence>
<protein>
    <recommendedName>
        <fullName evidence="8">Serine aminopeptidase S33 family</fullName>
    </recommendedName>
</protein>
<evidence type="ECO:0008006" key="8">
    <source>
        <dbReference type="Google" id="ProtNLM"/>
    </source>
</evidence>
<dbReference type="PANTHER" id="PTHR43265:SF1">
    <property type="entry name" value="ESTERASE ESTD"/>
    <property type="match status" value="1"/>
</dbReference>
<dbReference type="RefSeq" id="WP_116060575.1">
    <property type="nucleotide sequence ID" value="NZ_QRDZ01000007.1"/>
</dbReference>
<dbReference type="GO" id="GO:0052689">
    <property type="term" value="F:carboxylic ester hydrolase activity"/>
    <property type="evidence" value="ECO:0007669"/>
    <property type="project" value="TreeGrafter"/>
</dbReference>
<accession>A0A3D9KDS0</accession>
<dbReference type="OrthoDB" id="9809549at2"/>
<keyword evidence="1" id="KW-0378">Hydrolase</keyword>
<evidence type="ECO:0000256" key="1">
    <source>
        <dbReference type="ARBA" id="ARBA00022801"/>
    </source>
</evidence>
<dbReference type="InterPro" id="IPR036582">
    <property type="entry name" value="Mao_N_sf"/>
</dbReference>
<reference evidence="6 7" key="1">
    <citation type="submission" date="2018-07" db="EMBL/GenBank/DDBJ databases">
        <title>Genomic Encyclopedia of Type Strains, Phase III (KMG-III): the genomes of soil and plant-associated and newly described type strains.</title>
        <authorList>
            <person name="Whitman W."/>
        </authorList>
    </citation>
    <scope>NUCLEOTIDE SEQUENCE [LARGE SCALE GENOMIC DNA]</scope>
    <source>
        <strain evidence="6 7">CECT 7287</strain>
    </source>
</reference>
<dbReference type="InterPro" id="IPR002471">
    <property type="entry name" value="Pept_S9_AS"/>
</dbReference>
<gene>
    <name evidence="6" type="ORF">DFP98_10743</name>
</gene>
<dbReference type="InterPro" id="IPR000073">
    <property type="entry name" value="AB_hydrolase_1"/>
</dbReference>
<organism evidence="6 7">
    <name type="scientific">Cohnella phaseoli</name>
    <dbReference type="NCBI Taxonomy" id="456490"/>
    <lineage>
        <taxon>Bacteria</taxon>
        <taxon>Bacillati</taxon>
        <taxon>Bacillota</taxon>
        <taxon>Bacilli</taxon>
        <taxon>Bacillales</taxon>
        <taxon>Paenibacillaceae</taxon>
        <taxon>Cohnella</taxon>
    </lineage>
</organism>
<dbReference type="Pfam" id="PF07833">
    <property type="entry name" value="Cu_amine_oxidN1"/>
    <property type="match status" value="1"/>
</dbReference>
<dbReference type="InterPro" id="IPR012854">
    <property type="entry name" value="Cu_amine_oxidase-like_N"/>
</dbReference>
<feature type="signal peptide" evidence="2">
    <location>
        <begin position="1"/>
        <end position="27"/>
    </location>
</feature>
<dbReference type="EMBL" id="QRDZ01000007">
    <property type="protein sequence ID" value="RED83937.1"/>
    <property type="molecule type" value="Genomic_DNA"/>
</dbReference>
<dbReference type="InterPro" id="IPR029058">
    <property type="entry name" value="AB_hydrolase_fold"/>
</dbReference>
<feature type="domain" description="AB hydrolase-1" evidence="4">
    <location>
        <begin position="293"/>
        <end position="535"/>
    </location>
</feature>
<feature type="domain" description="Copper amine oxidase-like N-terminal" evidence="3">
    <location>
        <begin position="37"/>
        <end position="144"/>
    </location>
</feature>
<evidence type="ECO:0000259" key="5">
    <source>
        <dbReference type="Pfam" id="PF13026"/>
    </source>
</evidence>
<dbReference type="InterPro" id="IPR024981">
    <property type="entry name" value="DUF3887"/>
</dbReference>
<comment type="caution">
    <text evidence="6">The sequence shown here is derived from an EMBL/GenBank/DDBJ whole genome shotgun (WGS) entry which is preliminary data.</text>
</comment>
<evidence type="ECO:0000256" key="2">
    <source>
        <dbReference type="SAM" id="SignalP"/>
    </source>
</evidence>
<dbReference type="GO" id="GO:0006508">
    <property type="term" value="P:proteolysis"/>
    <property type="evidence" value="ECO:0007669"/>
    <property type="project" value="InterPro"/>
</dbReference>
<dbReference type="AlphaFoldDB" id="A0A3D9KDS0"/>
<dbReference type="PANTHER" id="PTHR43265">
    <property type="entry name" value="ESTERASE ESTD"/>
    <property type="match status" value="1"/>
</dbReference>
<dbReference type="GO" id="GO:0004252">
    <property type="term" value="F:serine-type endopeptidase activity"/>
    <property type="evidence" value="ECO:0007669"/>
    <property type="project" value="InterPro"/>
</dbReference>